<organism evidence="6 7">
    <name type="scientific">Aromia moschata</name>
    <dbReference type="NCBI Taxonomy" id="1265417"/>
    <lineage>
        <taxon>Eukaryota</taxon>
        <taxon>Metazoa</taxon>
        <taxon>Ecdysozoa</taxon>
        <taxon>Arthropoda</taxon>
        <taxon>Hexapoda</taxon>
        <taxon>Insecta</taxon>
        <taxon>Pterygota</taxon>
        <taxon>Neoptera</taxon>
        <taxon>Endopterygota</taxon>
        <taxon>Coleoptera</taxon>
        <taxon>Polyphaga</taxon>
        <taxon>Cucujiformia</taxon>
        <taxon>Chrysomeloidea</taxon>
        <taxon>Cerambycidae</taxon>
        <taxon>Cerambycinae</taxon>
        <taxon>Callichromatini</taxon>
        <taxon>Aromia</taxon>
    </lineage>
</organism>
<evidence type="ECO:0000256" key="4">
    <source>
        <dbReference type="ARBA" id="ARBA00023186"/>
    </source>
</evidence>
<evidence type="ECO:0000313" key="7">
    <source>
        <dbReference type="Proteomes" id="UP001162162"/>
    </source>
</evidence>
<dbReference type="InterPro" id="IPR039131">
    <property type="entry name" value="NDUFAF1"/>
</dbReference>
<dbReference type="GO" id="GO:0005739">
    <property type="term" value="C:mitochondrion"/>
    <property type="evidence" value="ECO:0007669"/>
    <property type="project" value="UniProtKB-SubCell"/>
</dbReference>
<evidence type="ECO:0000259" key="5">
    <source>
        <dbReference type="Pfam" id="PF08547"/>
    </source>
</evidence>
<dbReference type="PANTHER" id="PTHR13194:SF18">
    <property type="entry name" value="COMPLEX I INTERMEDIATE-ASSOCIATED PROTEIN 30, MITOCHONDRIAL"/>
    <property type="match status" value="1"/>
</dbReference>
<dbReference type="GO" id="GO:0051082">
    <property type="term" value="F:unfolded protein binding"/>
    <property type="evidence" value="ECO:0007669"/>
    <property type="project" value="TreeGrafter"/>
</dbReference>
<dbReference type="PANTHER" id="PTHR13194">
    <property type="entry name" value="COMPLEX I INTERMEDIATE-ASSOCIATED PROTEIN 30"/>
    <property type="match status" value="1"/>
</dbReference>
<dbReference type="Proteomes" id="UP001162162">
    <property type="component" value="Unassembled WGS sequence"/>
</dbReference>
<dbReference type="GO" id="GO:0006120">
    <property type="term" value="P:mitochondrial electron transport, NADH to ubiquinone"/>
    <property type="evidence" value="ECO:0007669"/>
    <property type="project" value="TreeGrafter"/>
</dbReference>
<proteinExistence type="inferred from homology"/>
<protein>
    <recommendedName>
        <fullName evidence="5">NADH:ubiquinone oxidoreductase intermediate-associated protein 30 domain-containing protein</fullName>
    </recommendedName>
</protein>
<comment type="similarity">
    <text evidence="2">Belongs to the CIA30 family.</text>
</comment>
<dbReference type="AlphaFoldDB" id="A0AAV8Y0P8"/>
<keyword evidence="3" id="KW-0496">Mitochondrion</keyword>
<evidence type="ECO:0000313" key="6">
    <source>
        <dbReference type="EMBL" id="KAJ8944946.1"/>
    </source>
</evidence>
<dbReference type="Pfam" id="PF08547">
    <property type="entry name" value="CIA30"/>
    <property type="match status" value="1"/>
</dbReference>
<evidence type="ECO:0000256" key="1">
    <source>
        <dbReference type="ARBA" id="ARBA00004173"/>
    </source>
</evidence>
<dbReference type="InterPro" id="IPR013857">
    <property type="entry name" value="NADH-UbQ_OxRdtase-assoc_prot30"/>
</dbReference>
<accession>A0AAV8Y0P8</accession>
<sequence length="296" mass="34619">MFPVFRQISCTLCKQNITRNKRFFKTSTSLNVFWERDDKGGYKDNRPPPSFKEKMRDGLKELKHEIALWSEEVKERFENDPLLIFRPGEVDVKWQFGNEESLKKWIVTSDSDNNEGFSKCSLSLTNDGKGLFSGDLSLRVPKDGRVKRAGYCNMKTIRARKSFKRETHLDWTSYNMLVMRVRGDGRSYLLNINTRGYWDITWNDVYHYVLFTRGGPYWQVAKIPFSKFFLASKGRVQDRQGPIPLNKITSFGITAGERHAGDFSLEIDYIGLEFDPNHTEEFAYEMYKMPKYLVAT</sequence>
<name>A0AAV8Y0P8_9CUCU</name>
<dbReference type="InterPro" id="IPR008979">
    <property type="entry name" value="Galactose-bd-like_sf"/>
</dbReference>
<dbReference type="SUPFAM" id="SSF49785">
    <property type="entry name" value="Galactose-binding domain-like"/>
    <property type="match status" value="1"/>
</dbReference>
<gene>
    <name evidence="6" type="ORF">NQ318_013094</name>
</gene>
<comment type="caution">
    <text evidence="6">The sequence shown here is derived from an EMBL/GenBank/DDBJ whole genome shotgun (WGS) entry which is preliminary data.</text>
</comment>
<evidence type="ECO:0000256" key="3">
    <source>
        <dbReference type="ARBA" id="ARBA00023128"/>
    </source>
</evidence>
<evidence type="ECO:0000256" key="2">
    <source>
        <dbReference type="ARBA" id="ARBA00007884"/>
    </source>
</evidence>
<reference evidence="6" key="1">
    <citation type="journal article" date="2023" name="Insect Mol. Biol.">
        <title>Genome sequencing provides insights into the evolution of gene families encoding plant cell wall-degrading enzymes in longhorned beetles.</title>
        <authorList>
            <person name="Shin N.R."/>
            <person name="Okamura Y."/>
            <person name="Kirsch R."/>
            <person name="Pauchet Y."/>
        </authorList>
    </citation>
    <scope>NUCLEOTIDE SEQUENCE</scope>
    <source>
        <strain evidence="6">AMC_N1</strain>
    </source>
</reference>
<keyword evidence="7" id="KW-1185">Reference proteome</keyword>
<feature type="domain" description="NADH:ubiquinone oxidoreductase intermediate-associated protein 30" evidence="5">
    <location>
        <begin position="94"/>
        <end position="267"/>
    </location>
</feature>
<comment type="subcellular location">
    <subcellularLocation>
        <location evidence="1">Mitochondrion</location>
    </subcellularLocation>
</comment>
<keyword evidence="4" id="KW-0143">Chaperone</keyword>
<dbReference type="EMBL" id="JAPWTK010000233">
    <property type="protein sequence ID" value="KAJ8944946.1"/>
    <property type="molecule type" value="Genomic_DNA"/>
</dbReference>
<dbReference type="GO" id="GO:0032981">
    <property type="term" value="P:mitochondrial respiratory chain complex I assembly"/>
    <property type="evidence" value="ECO:0007669"/>
    <property type="project" value="TreeGrafter"/>
</dbReference>